<comment type="similarity">
    <text evidence="1">Belongs to the enoyl-CoA hydratase/isomerase family.</text>
</comment>
<evidence type="ECO:0000313" key="2">
    <source>
        <dbReference type="EMBL" id="CAB4686528.1"/>
    </source>
</evidence>
<name>A0A6J6NP31_9ZZZZ</name>
<dbReference type="InterPro" id="IPR051683">
    <property type="entry name" value="Enoyl-CoA_Hydratase/Isomerase"/>
</dbReference>
<dbReference type="InterPro" id="IPR029045">
    <property type="entry name" value="ClpP/crotonase-like_dom_sf"/>
</dbReference>
<dbReference type="PROSITE" id="PS00166">
    <property type="entry name" value="ENOYL_COA_HYDRATASE"/>
    <property type="match status" value="1"/>
</dbReference>
<dbReference type="Gene3D" id="3.90.226.10">
    <property type="entry name" value="2-enoyl-CoA Hydratase, Chain A, domain 1"/>
    <property type="match status" value="1"/>
</dbReference>
<gene>
    <name evidence="2" type="ORF">UFOPK2295_01685</name>
</gene>
<sequence>MTVSIDNTGELANLNVLVEIEGPVATLTLNRPSKRNAVQMAMWASIDAHVTALAANPDVQVLVVRGAGEHFCAGADISELTNGPSGDYARINWAAEEALANFPCPTIAMIRGNCVGGGVSIASACDIRISADDAIFGITPSKLGIVYPTNALERAVRILGASATKHLMYTGELIDADRALRIGLIDECLSVDALEARVNELVATIIERSSLTQVASKAMIDEVIRDGKVKPATTRHWEDEMNKSGEVREGVAAFLGKRPVRWPWKRS</sequence>
<protein>
    <submittedName>
        <fullName evidence="2">Unannotated protein</fullName>
    </submittedName>
</protein>
<reference evidence="2" key="1">
    <citation type="submission" date="2020-05" db="EMBL/GenBank/DDBJ databases">
        <authorList>
            <person name="Chiriac C."/>
            <person name="Salcher M."/>
            <person name="Ghai R."/>
            <person name="Kavagutti S V."/>
        </authorList>
    </citation>
    <scope>NUCLEOTIDE SEQUENCE</scope>
</reference>
<organism evidence="2">
    <name type="scientific">freshwater metagenome</name>
    <dbReference type="NCBI Taxonomy" id="449393"/>
    <lineage>
        <taxon>unclassified sequences</taxon>
        <taxon>metagenomes</taxon>
        <taxon>ecological metagenomes</taxon>
    </lineage>
</organism>
<dbReference type="GO" id="GO:0003824">
    <property type="term" value="F:catalytic activity"/>
    <property type="evidence" value="ECO:0007669"/>
    <property type="project" value="InterPro"/>
</dbReference>
<accession>A0A6J6NP31</accession>
<dbReference type="Pfam" id="PF00378">
    <property type="entry name" value="ECH_1"/>
    <property type="match status" value="1"/>
</dbReference>
<proteinExistence type="inferred from homology"/>
<dbReference type="CDD" id="cd06558">
    <property type="entry name" value="crotonase-like"/>
    <property type="match status" value="1"/>
</dbReference>
<dbReference type="PANTHER" id="PTHR42964:SF1">
    <property type="entry name" value="POLYKETIDE BIOSYNTHESIS ENOYL-COA HYDRATASE PKSH-RELATED"/>
    <property type="match status" value="1"/>
</dbReference>
<dbReference type="EMBL" id="CAEZWV010000057">
    <property type="protein sequence ID" value="CAB4686528.1"/>
    <property type="molecule type" value="Genomic_DNA"/>
</dbReference>
<dbReference type="InterPro" id="IPR018376">
    <property type="entry name" value="Enoyl-CoA_hyd/isom_CS"/>
</dbReference>
<dbReference type="AlphaFoldDB" id="A0A6J6NP31"/>
<dbReference type="SUPFAM" id="SSF52096">
    <property type="entry name" value="ClpP/crotonase"/>
    <property type="match status" value="1"/>
</dbReference>
<dbReference type="PANTHER" id="PTHR42964">
    <property type="entry name" value="ENOYL-COA HYDRATASE"/>
    <property type="match status" value="1"/>
</dbReference>
<dbReference type="GO" id="GO:0008300">
    <property type="term" value="P:isoprenoid catabolic process"/>
    <property type="evidence" value="ECO:0007669"/>
    <property type="project" value="TreeGrafter"/>
</dbReference>
<evidence type="ECO:0000256" key="1">
    <source>
        <dbReference type="ARBA" id="ARBA00005254"/>
    </source>
</evidence>
<dbReference type="InterPro" id="IPR001753">
    <property type="entry name" value="Enoyl-CoA_hydra/iso"/>
</dbReference>